<dbReference type="PANTHER" id="PTHR43657">
    <property type="entry name" value="TRYPTOPHAN RNA-BINDING ATTENUATOR PROTEIN-LIKE PROTEIN"/>
    <property type="match status" value="1"/>
</dbReference>
<proteinExistence type="predicted"/>
<gene>
    <name evidence="1" type="ordered locus">Mvol_0626</name>
</gene>
<name>D7DT25_METV3</name>
<dbReference type="Pfam" id="PF01987">
    <property type="entry name" value="AIM24"/>
    <property type="match status" value="1"/>
</dbReference>
<protein>
    <recommendedName>
        <fullName evidence="3">TIGR00266 family protein</fullName>
    </recommendedName>
</protein>
<dbReference type="PANTHER" id="PTHR43657:SF1">
    <property type="entry name" value="ALTERED INHERITANCE OF MITOCHONDRIA PROTEIN 24, MITOCHONDRIAL"/>
    <property type="match status" value="1"/>
</dbReference>
<dbReference type="HOGENOM" id="CLU_040551_4_1_2"/>
<reference evidence="1 2" key="1">
    <citation type="submission" date="2010-05" db="EMBL/GenBank/DDBJ databases">
        <title>Complete sequence of Methanococcus voltae A3.</title>
        <authorList>
            <consortium name="US DOE Joint Genome Institute"/>
            <person name="Lucas S."/>
            <person name="Copeland A."/>
            <person name="Lapidus A."/>
            <person name="Cheng J.-F."/>
            <person name="Bruce D."/>
            <person name="Goodwin L."/>
            <person name="Pitluck S."/>
            <person name="Lowry S."/>
            <person name="Clum A."/>
            <person name="Land M."/>
            <person name="Hauser L."/>
            <person name="Kyrpides N."/>
            <person name="Mikhailova N."/>
            <person name="Whitman W.B."/>
            <person name="Woyke T."/>
        </authorList>
    </citation>
    <scope>NUCLEOTIDE SEQUENCE [LARGE SCALE GENOMIC DNA]</scope>
    <source>
        <strain evidence="2">ATCC BAA-1334 / A3</strain>
    </source>
</reference>
<dbReference type="InterPro" id="IPR036983">
    <property type="entry name" value="AIM24_sf"/>
</dbReference>
<accession>D7DT25</accession>
<dbReference type="Proteomes" id="UP000007722">
    <property type="component" value="Chromosome"/>
</dbReference>
<dbReference type="InterPro" id="IPR002838">
    <property type="entry name" value="AIM24"/>
</dbReference>
<dbReference type="AlphaFoldDB" id="D7DT25"/>
<dbReference type="NCBIfam" id="TIGR00266">
    <property type="entry name" value="TIGR00266 family protein"/>
    <property type="match status" value="1"/>
</dbReference>
<dbReference type="SUPFAM" id="SSF51219">
    <property type="entry name" value="TRAP-like"/>
    <property type="match status" value="1"/>
</dbReference>
<dbReference type="eggNOG" id="arCOG01907">
    <property type="taxonomic scope" value="Archaea"/>
</dbReference>
<dbReference type="EMBL" id="CP002057">
    <property type="protein sequence ID" value="ADI36285.1"/>
    <property type="molecule type" value="Genomic_DNA"/>
</dbReference>
<evidence type="ECO:0008006" key="3">
    <source>
        <dbReference type="Google" id="ProtNLM"/>
    </source>
</evidence>
<dbReference type="OrthoDB" id="7592at2157"/>
<dbReference type="KEGG" id="mvo:Mvol_0626"/>
<evidence type="ECO:0000313" key="1">
    <source>
        <dbReference type="EMBL" id="ADI36285.1"/>
    </source>
</evidence>
<dbReference type="InterPro" id="IPR016031">
    <property type="entry name" value="Trp_RNA-bd_attenuator-like_dom"/>
</dbReference>
<dbReference type="Gene3D" id="3.60.160.10">
    <property type="entry name" value="Mitochondrial biogenesis AIM24"/>
    <property type="match status" value="1"/>
</dbReference>
<dbReference type="InParanoid" id="D7DT25"/>
<keyword evidence="2" id="KW-1185">Reference proteome</keyword>
<evidence type="ECO:0000313" key="2">
    <source>
        <dbReference type="Proteomes" id="UP000007722"/>
    </source>
</evidence>
<sequence length="220" mass="23606">MAYDYKIEKGPSYSILKLNLNNEGIITETGSMVYMEPSVEIKTQAKGGLFGALKRAVVGESIFLNTFSGSGKLALAPSLSGDIQYHPLNGTLYVQHGAYLASSPNIEIDTKFGGAKSFFGGKGLFLMKLTGQGDLFLSSYGAIETIELNNESLVVDNGNLIGFTDGLQFELTKVGGLKSTLLGGEGLVYRLSGSGTVYIQTRNVESFVDFILPYIPTQTK</sequence>
<organism evidence="1 2">
    <name type="scientific">Methanococcus voltae (strain ATCC BAA-1334 / A3)</name>
    <dbReference type="NCBI Taxonomy" id="456320"/>
    <lineage>
        <taxon>Archaea</taxon>
        <taxon>Methanobacteriati</taxon>
        <taxon>Methanobacteriota</taxon>
        <taxon>Methanomada group</taxon>
        <taxon>Methanococci</taxon>
        <taxon>Methanococcales</taxon>
        <taxon>Methanococcaceae</taxon>
        <taxon>Methanococcus</taxon>
    </lineage>
</organism>